<dbReference type="EMBL" id="JAWDJX010000115">
    <property type="protein sequence ID" value="KAK3046092.1"/>
    <property type="molecule type" value="Genomic_DNA"/>
</dbReference>
<protein>
    <submittedName>
        <fullName evidence="2">Uncharacterized protein</fullName>
    </submittedName>
</protein>
<keyword evidence="3" id="KW-1185">Reference proteome</keyword>
<dbReference type="AlphaFoldDB" id="A0AAJ0D4T4"/>
<gene>
    <name evidence="2" type="ORF">LTR09_012385</name>
</gene>
<dbReference type="Proteomes" id="UP001271007">
    <property type="component" value="Unassembled WGS sequence"/>
</dbReference>
<evidence type="ECO:0000313" key="3">
    <source>
        <dbReference type="Proteomes" id="UP001271007"/>
    </source>
</evidence>
<name>A0AAJ0D4T4_9PEZI</name>
<feature type="region of interest" description="Disordered" evidence="1">
    <location>
        <begin position="1"/>
        <end position="40"/>
    </location>
</feature>
<evidence type="ECO:0000256" key="1">
    <source>
        <dbReference type="SAM" id="MobiDB-lite"/>
    </source>
</evidence>
<reference evidence="2" key="1">
    <citation type="submission" date="2023-04" db="EMBL/GenBank/DDBJ databases">
        <title>Black Yeasts Isolated from many extreme environments.</title>
        <authorList>
            <person name="Coleine C."/>
            <person name="Stajich J.E."/>
            <person name="Selbmann L."/>
        </authorList>
    </citation>
    <scope>NUCLEOTIDE SEQUENCE</scope>
    <source>
        <strain evidence="2">CCFEE 5312</strain>
    </source>
</reference>
<feature type="compositionally biased region" description="Polar residues" evidence="1">
    <location>
        <begin position="7"/>
        <end position="40"/>
    </location>
</feature>
<dbReference type="InterPro" id="IPR052973">
    <property type="entry name" value="Fungal_sec-metab_reg_TF"/>
</dbReference>
<proteinExistence type="predicted"/>
<evidence type="ECO:0000313" key="2">
    <source>
        <dbReference type="EMBL" id="KAK3046092.1"/>
    </source>
</evidence>
<comment type="caution">
    <text evidence="2">The sequence shown here is derived from an EMBL/GenBank/DDBJ whole genome shotgun (WGS) entry which is preliminary data.</text>
</comment>
<organism evidence="2 3">
    <name type="scientific">Extremus antarcticus</name>
    <dbReference type="NCBI Taxonomy" id="702011"/>
    <lineage>
        <taxon>Eukaryota</taxon>
        <taxon>Fungi</taxon>
        <taxon>Dikarya</taxon>
        <taxon>Ascomycota</taxon>
        <taxon>Pezizomycotina</taxon>
        <taxon>Dothideomycetes</taxon>
        <taxon>Dothideomycetidae</taxon>
        <taxon>Mycosphaerellales</taxon>
        <taxon>Extremaceae</taxon>
        <taxon>Extremus</taxon>
    </lineage>
</organism>
<dbReference type="PANTHER" id="PTHR35392:SF1">
    <property type="entry name" value="ZN(II)2CYS6 TRANSCRIPTION FACTOR (EUROFUNG)"/>
    <property type="match status" value="1"/>
</dbReference>
<dbReference type="PANTHER" id="PTHR35392">
    <property type="entry name" value="ZN(II)2CYS6 TRANSCRIPTION FACTOR (EUROFUNG)-RELATED-RELATED"/>
    <property type="match status" value="1"/>
</dbReference>
<sequence>MAYNEAVNGQSDTTTSSLSVETDTFGFTPTSSQEQGQATREPSEIYILDNDQGISPDSLVDSYVYVTAPHSSSIAPISGDTTHANRHGPKSQFLATPGDFDPRYVLDTSSVASSMRCNPDEDQWTFVARVETSALAVPWHGMKGSHAIFHATGPSYQTLCTTFYLKQTIEDTVRDQVLLWHHNGVEVHLTSGYGPPLKWKLHQFMPRTNDLLYSQNPDTRQLQSVKKYSPPLGLMKLEASDDEHLEAHLTELLQRQFLVDFGWACFEEESLVDPDHFQARLLDQMCSLFLGTQDMTIRDLLGDVIRMLVITYIMGHTLTITEDTLPMVLEHIKFRPGGIPQQHTSPRLANRQLKFYFAVMRMDIYRQILRWQEQTFQSNNKKENSWLPSFFSILGFAMVLEEIQRTIQIQADAKITKNKMSADQATKEAANACERIDQRFTLLVNLFQFKYRDKIWGEHGSFGPGTPTFTDPAAREFLTNVRTLLVEKCGHLQEREKVAFAKENQCLYTSRLVARFLLPFLNLQPT</sequence>
<accession>A0AAJ0D4T4</accession>